<dbReference type="EMBL" id="JASCXX010000005">
    <property type="protein sequence ID" value="MDI6448637.1"/>
    <property type="molecule type" value="Genomic_DNA"/>
</dbReference>
<gene>
    <name evidence="2" type="ORF">QJ522_06245</name>
</gene>
<dbReference type="Proteomes" id="UP001431776">
    <property type="component" value="Unassembled WGS sequence"/>
</dbReference>
<feature type="domain" description="GIY-YIG" evidence="1">
    <location>
        <begin position="167"/>
        <end position="250"/>
    </location>
</feature>
<organism evidence="2 3">
    <name type="scientific">Anaerobaca lacustris</name>
    <dbReference type="NCBI Taxonomy" id="3044600"/>
    <lineage>
        <taxon>Bacteria</taxon>
        <taxon>Pseudomonadati</taxon>
        <taxon>Planctomycetota</taxon>
        <taxon>Phycisphaerae</taxon>
        <taxon>Sedimentisphaerales</taxon>
        <taxon>Anaerobacaceae</taxon>
        <taxon>Anaerobaca</taxon>
    </lineage>
</organism>
<dbReference type="InterPro" id="IPR035901">
    <property type="entry name" value="GIY-YIG_endonuc_sf"/>
</dbReference>
<proteinExistence type="predicted"/>
<dbReference type="SUPFAM" id="SSF82771">
    <property type="entry name" value="GIY-YIG endonuclease"/>
    <property type="match status" value="1"/>
</dbReference>
<dbReference type="InterPro" id="IPR000305">
    <property type="entry name" value="GIY-YIG_endonuc"/>
</dbReference>
<dbReference type="RefSeq" id="WP_349244047.1">
    <property type="nucleotide sequence ID" value="NZ_JASCXX010000005.1"/>
</dbReference>
<dbReference type="Pfam" id="PF01541">
    <property type="entry name" value="GIY-YIG"/>
    <property type="match status" value="1"/>
</dbReference>
<reference evidence="2" key="1">
    <citation type="submission" date="2023-05" db="EMBL/GenBank/DDBJ databases">
        <title>Anaerotaeda fermentans gen. nov., sp. nov., a novel anaerobic planctomycete of the new family within the order Sedimentisphaerales isolated from Taman Peninsula, Russia.</title>
        <authorList>
            <person name="Khomyakova M.A."/>
            <person name="Merkel A.Y."/>
            <person name="Slobodkin A.I."/>
        </authorList>
    </citation>
    <scope>NUCLEOTIDE SEQUENCE</scope>
    <source>
        <strain evidence="2">M17dextr</strain>
    </source>
</reference>
<accession>A0AAW6TTK7</accession>
<evidence type="ECO:0000313" key="2">
    <source>
        <dbReference type="EMBL" id="MDI6448637.1"/>
    </source>
</evidence>
<evidence type="ECO:0000259" key="1">
    <source>
        <dbReference type="PROSITE" id="PS50164"/>
    </source>
</evidence>
<comment type="caution">
    <text evidence="2">The sequence shown here is derived from an EMBL/GenBank/DDBJ whole genome shotgun (WGS) entry which is preliminary data.</text>
</comment>
<dbReference type="AlphaFoldDB" id="A0AAW6TTK7"/>
<evidence type="ECO:0000313" key="3">
    <source>
        <dbReference type="Proteomes" id="UP001431776"/>
    </source>
</evidence>
<protein>
    <submittedName>
        <fullName evidence="2">GIY-YIG nuclease family protein</fullName>
    </submittedName>
</protein>
<sequence>MTAAILDAFDVASDGYSADRVVADPELNRRFTAECRQRGLEGSASELNRALLNVRKTGGLAGRPRSKQTHFADEDDYRFAAEIAVRFMERRDGISLDTIICDPEKAAQFDAVSSRIAPGYSPLQYRWAALNLRKSKRLEPELVGRIAPPIDVINVCTSEIVVDELPLSQGLYLFIAAEQLLYVGETENLRKRLKKHLEHSDNRGLARWIWEFGTESLHLEMHILADSIDTRIRRALELELIRSRRPLFNVKR</sequence>
<dbReference type="Gene3D" id="3.40.1440.10">
    <property type="entry name" value="GIY-YIG endonuclease"/>
    <property type="match status" value="1"/>
</dbReference>
<keyword evidence="3" id="KW-1185">Reference proteome</keyword>
<name>A0AAW6TTK7_9BACT</name>
<dbReference type="PROSITE" id="PS50164">
    <property type="entry name" value="GIY_YIG"/>
    <property type="match status" value="1"/>
</dbReference>